<feature type="compositionally biased region" description="Basic and acidic residues" evidence="1">
    <location>
        <begin position="58"/>
        <end position="69"/>
    </location>
</feature>
<dbReference type="RefSeq" id="WP_148858250.1">
    <property type="nucleotide sequence ID" value="NZ_PHNJ01000005.1"/>
</dbReference>
<proteinExistence type="predicted"/>
<dbReference type="AlphaFoldDB" id="A0A8J8TS97"/>
<protein>
    <submittedName>
        <fullName evidence="2">Uncharacterized protein</fullName>
    </submittedName>
</protein>
<organism evidence="2 3">
    <name type="scientific">Natronococcus pandeyae</name>
    <dbReference type="NCBI Taxonomy" id="2055836"/>
    <lineage>
        <taxon>Archaea</taxon>
        <taxon>Methanobacteriati</taxon>
        <taxon>Methanobacteriota</taxon>
        <taxon>Stenosarchaea group</taxon>
        <taxon>Halobacteria</taxon>
        <taxon>Halobacteriales</taxon>
        <taxon>Natrialbaceae</taxon>
        <taxon>Natronococcus</taxon>
    </lineage>
</organism>
<name>A0A8J8TS97_9EURY</name>
<comment type="caution">
    <text evidence="2">The sequence shown here is derived from an EMBL/GenBank/DDBJ whole genome shotgun (WGS) entry which is preliminary data.</text>
</comment>
<sequence>MYDSRYDAAVKFDDYREDDVEYVASTTKGNPMFFDTANRTVFEGEYDEADETVVDVPETERELEPRETLGETLEDLGDDLDWDSLSEFAREHVQRDEDE</sequence>
<evidence type="ECO:0000313" key="3">
    <source>
        <dbReference type="Proteomes" id="UP000766904"/>
    </source>
</evidence>
<feature type="region of interest" description="Disordered" evidence="1">
    <location>
        <begin position="49"/>
        <end position="81"/>
    </location>
</feature>
<evidence type="ECO:0000256" key="1">
    <source>
        <dbReference type="SAM" id="MobiDB-lite"/>
    </source>
</evidence>
<evidence type="ECO:0000313" key="2">
    <source>
        <dbReference type="EMBL" id="TYL38544.1"/>
    </source>
</evidence>
<gene>
    <name evidence="2" type="ORF">CV102_12145</name>
</gene>
<dbReference type="Proteomes" id="UP000766904">
    <property type="component" value="Unassembled WGS sequence"/>
</dbReference>
<keyword evidence="3" id="KW-1185">Reference proteome</keyword>
<accession>A0A8J8TS97</accession>
<dbReference type="OrthoDB" id="380917at2157"/>
<dbReference type="EMBL" id="PHNJ01000005">
    <property type="protein sequence ID" value="TYL38544.1"/>
    <property type="molecule type" value="Genomic_DNA"/>
</dbReference>
<reference evidence="2" key="1">
    <citation type="submission" date="2017-11" db="EMBL/GenBank/DDBJ databases">
        <authorList>
            <person name="Kajale S.C."/>
            <person name="Sharma A."/>
        </authorList>
    </citation>
    <scope>NUCLEOTIDE SEQUENCE</scope>
    <source>
        <strain evidence="2">LS1_42</strain>
    </source>
</reference>
<feature type="compositionally biased region" description="Acidic residues" evidence="1">
    <location>
        <begin position="72"/>
        <end position="81"/>
    </location>
</feature>